<gene>
    <name evidence="8" type="ORF">NE398_17790</name>
</gene>
<dbReference type="Proteomes" id="UP001141183">
    <property type="component" value="Unassembled WGS sequence"/>
</dbReference>
<accession>A0A9X3XLV8</accession>
<dbReference type="InterPro" id="IPR005467">
    <property type="entry name" value="His_kinase_dom"/>
</dbReference>
<dbReference type="SUPFAM" id="SSF55785">
    <property type="entry name" value="PYP-like sensor domain (PAS domain)"/>
    <property type="match status" value="1"/>
</dbReference>
<dbReference type="InterPro" id="IPR036890">
    <property type="entry name" value="HATPase_C_sf"/>
</dbReference>
<name>A0A9X3XLV8_9CLOT</name>
<dbReference type="Gene3D" id="3.30.565.10">
    <property type="entry name" value="Histidine kinase-like ATPase, C-terminal domain"/>
    <property type="match status" value="1"/>
</dbReference>
<feature type="transmembrane region" description="Helical" evidence="6">
    <location>
        <begin position="73"/>
        <end position="94"/>
    </location>
</feature>
<dbReference type="CDD" id="cd00082">
    <property type="entry name" value="HisKA"/>
    <property type="match status" value="1"/>
</dbReference>
<dbReference type="EC" id="2.7.13.3" evidence="2"/>
<evidence type="ECO:0000256" key="4">
    <source>
        <dbReference type="ARBA" id="ARBA00022777"/>
    </source>
</evidence>
<dbReference type="AlphaFoldDB" id="A0A9X3XLV8"/>
<feature type="transmembrane region" description="Helical" evidence="6">
    <location>
        <begin position="168"/>
        <end position="186"/>
    </location>
</feature>
<keyword evidence="9" id="KW-1185">Reference proteome</keyword>
<feature type="transmembrane region" description="Helical" evidence="6">
    <location>
        <begin position="41"/>
        <end position="61"/>
    </location>
</feature>
<evidence type="ECO:0000256" key="5">
    <source>
        <dbReference type="ARBA" id="ARBA00023012"/>
    </source>
</evidence>
<dbReference type="Gene3D" id="1.10.287.130">
    <property type="match status" value="1"/>
</dbReference>
<evidence type="ECO:0000259" key="7">
    <source>
        <dbReference type="PROSITE" id="PS50109"/>
    </source>
</evidence>
<dbReference type="PRINTS" id="PR00344">
    <property type="entry name" value="BCTRLSENSOR"/>
</dbReference>
<evidence type="ECO:0000256" key="3">
    <source>
        <dbReference type="ARBA" id="ARBA00022553"/>
    </source>
</evidence>
<dbReference type="RefSeq" id="WP_142418872.1">
    <property type="nucleotide sequence ID" value="NZ_CAXSLY010000020.1"/>
</dbReference>
<feature type="transmembrane region" description="Helical" evidence="6">
    <location>
        <begin position="18"/>
        <end position="35"/>
    </location>
</feature>
<dbReference type="InterPro" id="IPR003594">
    <property type="entry name" value="HATPase_dom"/>
</dbReference>
<evidence type="ECO:0000313" key="9">
    <source>
        <dbReference type="Proteomes" id="UP001141183"/>
    </source>
</evidence>
<feature type="transmembrane region" description="Helical" evidence="6">
    <location>
        <begin position="114"/>
        <end position="129"/>
    </location>
</feature>
<keyword evidence="6" id="KW-0812">Transmembrane</keyword>
<dbReference type="PROSITE" id="PS50109">
    <property type="entry name" value="HIS_KIN"/>
    <property type="match status" value="1"/>
</dbReference>
<comment type="caution">
    <text evidence="8">The sequence shown here is derived from an EMBL/GenBank/DDBJ whole genome shotgun (WGS) entry which is preliminary data.</text>
</comment>
<dbReference type="SUPFAM" id="SSF55874">
    <property type="entry name" value="ATPase domain of HSP90 chaperone/DNA topoisomerase II/histidine kinase"/>
    <property type="match status" value="1"/>
</dbReference>
<keyword evidence="5" id="KW-0902">Two-component regulatory system</keyword>
<dbReference type="Pfam" id="PF02518">
    <property type="entry name" value="HATPase_c"/>
    <property type="match status" value="1"/>
</dbReference>
<feature type="transmembrane region" description="Helical" evidence="6">
    <location>
        <begin position="141"/>
        <end position="162"/>
    </location>
</feature>
<dbReference type="PANTHER" id="PTHR43547:SF2">
    <property type="entry name" value="HYBRID SIGNAL TRANSDUCTION HISTIDINE KINASE C"/>
    <property type="match status" value="1"/>
</dbReference>
<evidence type="ECO:0000256" key="2">
    <source>
        <dbReference type="ARBA" id="ARBA00012438"/>
    </source>
</evidence>
<reference evidence="8" key="1">
    <citation type="submission" date="2022-05" db="EMBL/GenBank/DDBJ databases">
        <title>Draft genome sequence of Clostridium tertium strain CP3 isolated from Peru.</title>
        <authorList>
            <person name="Hurtado R."/>
            <person name="Lima L."/>
            <person name="Sousa T."/>
            <person name="Jaiswal A.K."/>
            <person name="Tiwari S."/>
            <person name="Maturrano L."/>
            <person name="Brenig B."/>
            <person name="Azevedo V."/>
        </authorList>
    </citation>
    <scope>NUCLEOTIDE SEQUENCE</scope>
    <source>
        <strain evidence="8">CP3</strain>
    </source>
</reference>
<dbReference type="SUPFAM" id="SSF47384">
    <property type="entry name" value="Homodimeric domain of signal transducing histidine kinase"/>
    <property type="match status" value="1"/>
</dbReference>
<keyword evidence="4 8" id="KW-0418">Kinase</keyword>
<proteinExistence type="predicted"/>
<evidence type="ECO:0000256" key="6">
    <source>
        <dbReference type="SAM" id="Phobius"/>
    </source>
</evidence>
<dbReference type="PANTHER" id="PTHR43547">
    <property type="entry name" value="TWO-COMPONENT HISTIDINE KINASE"/>
    <property type="match status" value="1"/>
</dbReference>
<comment type="catalytic activity">
    <reaction evidence="1">
        <text>ATP + protein L-histidine = ADP + protein N-phospho-L-histidine.</text>
        <dbReference type="EC" id="2.7.13.3"/>
    </reaction>
</comment>
<keyword evidence="6" id="KW-1133">Transmembrane helix</keyword>
<keyword evidence="4 8" id="KW-0808">Transferase</keyword>
<feature type="transmembrane region" description="Helical" evidence="6">
    <location>
        <begin position="222"/>
        <end position="249"/>
    </location>
</feature>
<dbReference type="InterPro" id="IPR036097">
    <property type="entry name" value="HisK_dim/P_sf"/>
</dbReference>
<dbReference type="InterPro" id="IPR035965">
    <property type="entry name" value="PAS-like_dom_sf"/>
</dbReference>
<dbReference type="InterPro" id="IPR004358">
    <property type="entry name" value="Sig_transdc_His_kin-like_C"/>
</dbReference>
<dbReference type="GO" id="GO:0000155">
    <property type="term" value="F:phosphorelay sensor kinase activity"/>
    <property type="evidence" value="ECO:0007669"/>
    <property type="project" value="InterPro"/>
</dbReference>
<keyword evidence="6" id="KW-0472">Membrane</keyword>
<dbReference type="Gene3D" id="3.30.450.20">
    <property type="entry name" value="PAS domain"/>
    <property type="match status" value="1"/>
</dbReference>
<dbReference type="SMART" id="SM00387">
    <property type="entry name" value="HATPase_c"/>
    <property type="match status" value="1"/>
</dbReference>
<dbReference type="EMBL" id="JAMRYU010000022">
    <property type="protein sequence ID" value="MDC4241990.1"/>
    <property type="molecule type" value="Genomic_DNA"/>
</dbReference>
<evidence type="ECO:0000313" key="8">
    <source>
        <dbReference type="EMBL" id="MDC4241990.1"/>
    </source>
</evidence>
<feature type="domain" description="Histidine kinase" evidence="7">
    <location>
        <begin position="422"/>
        <end position="639"/>
    </location>
</feature>
<protein>
    <recommendedName>
        <fullName evidence="2">histidine kinase</fullName>
        <ecNumber evidence="2">2.7.13.3</ecNumber>
    </recommendedName>
</protein>
<dbReference type="InterPro" id="IPR003661">
    <property type="entry name" value="HisK_dim/P_dom"/>
</dbReference>
<keyword evidence="3" id="KW-0597">Phosphoprotein</keyword>
<sequence>MDYNNFRMKIYYIDMKKLLSYILISLIFFSMYQIALIYDFIAIYDIVQALNIIIVMILLMFTIHLKSLTKKQIYGILQIFLFIMCIVFMVFSTPENQFQELKIVLSKIGYSRCYEFKSLNIVLLYYIIAKYKDDTGICNKIYLEYILLFGIVSFLSLINNIIYKNFIYLLYIITTAVLLIATYRYLNINKGIFNKKIYLLKLNLNIITIDFIIRIFMKNIEIYLLVDIVSVIKLLIYAATILFVIVNIAKENYNFIFKETVKTNKKLEEINKEIIESNYKLEEAYRKLKDRHLVYKSFLGCLPDPIVIINNNLRISYCNSNFLKIIEKENLREVVNRRIDNYINFNIDIRKIVVDINRGPYSTTIDKDDKKVEVRFFSLNGEESECILLLKDLTEEIKLVSMKEELESIKMKEEIKKNFLSNISHDLKIPISVIYSAIQLEKILIENNDIEKISAYNEISKQNCFLLTKFANNLIDTSKIDSENLEAHLVLDNIVEFVEDYLDSLSTHIKSKGINILFDTDEEEIYVYFDKEMMQRVILNLVSNSLKFTNENGTIFINIKDSEEEVLIEVGDTGIGMSKEFIKKAFKKYEVEDRVKNNSSTGFGVGLFVVYNLIKAQNGDVEIISDIGKGTIFTIKLYK</sequence>
<evidence type="ECO:0000256" key="1">
    <source>
        <dbReference type="ARBA" id="ARBA00000085"/>
    </source>
</evidence>
<organism evidence="8 9">
    <name type="scientific">Clostridium tertium</name>
    <dbReference type="NCBI Taxonomy" id="1559"/>
    <lineage>
        <taxon>Bacteria</taxon>
        <taxon>Bacillati</taxon>
        <taxon>Bacillota</taxon>
        <taxon>Clostridia</taxon>
        <taxon>Eubacteriales</taxon>
        <taxon>Clostridiaceae</taxon>
        <taxon>Clostridium</taxon>
    </lineage>
</organism>